<protein>
    <submittedName>
        <fullName evidence="2">Uncharacterized protein</fullName>
    </submittedName>
</protein>
<comment type="caution">
    <text evidence="2">The sequence shown here is derived from an EMBL/GenBank/DDBJ whole genome shotgun (WGS) entry which is preliminary data.</text>
</comment>
<gene>
    <name evidence="2" type="ORF">J0A65_24080</name>
</gene>
<dbReference type="EMBL" id="JAFKCS010000294">
    <property type="protein sequence ID" value="MBN7822964.1"/>
    <property type="molecule type" value="Genomic_DNA"/>
</dbReference>
<dbReference type="RefSeq" id="WP_206596795.1">
    <property type="nucleotide sequence ID" value="NZ_JAFKCS010000294.1"/>
</dbReference>
<keyword evidence="3" id="KW-1185">Reference proteome</keyword>
<reference evidence="2 3" key="1">
    <citation type="submission" date="2021-03" db="EMBL/GenBank/DDBJ databases">
        <title>novel species isolated from a fishpond in China.</title>
        <authorList>
            <person name="Lu H."/>
            <person name="Cai Z."/>
        </authorList>
    </citation>
    <scope>NUCLEOTIDE SEQUENCE [LARGE SCALE GENOMIC DNA]</scope>
    <source>
        <strain evidence="2 3">Y57</strain>
    </source>
</reference>
<evidence type="ECO:0000313" key="3">
    <source>
        <dbReference type="Proteomes" id="UP000663992"/>
    </source>
</evidence>
<evidence type="ECO:0000313" key="2">
    <source>
        <dbReference type="EMBL" id="MBN7822964.1"/>
    </source>
</evidence>
<feature type="transmembrane region" description="Helical" evidence="1">
    <location>
        <begin position="61"/>
        <end position="84"/>
    </location>
</feature>
<name>A0ABS3D0R5_9ALTE</name>
<feature type="transmembrane region" description="Helical" evidence="1">
    <location>
        <begin position="6"/>
        <end position="24"/>
    </location>
</feature>
<proteinExistence type="predicted"/>
<dbReference type="Proteomes" id="UP000663992">
    <property type="component" value="Unassembled WGS sequence"/>
</dbReference>
<organism evidence="2 3">
    <name type="scientific">Bowmanella yangjiangensis</name>
    <dbReference type="NCBI Taxonomy" id="2811230"/>
    <lineage>
        <taxon>Bacteria</taxon>
        <taxon>Pseudomonadati</taxon>
        <taxon>Pseudomonadota</taxon>
        <taxon>Gammaproteobacteria</taxon>
        <taxon>Alteromonadales</taxon>
        <taxon>Alteromonadaceae</taxon>
        <taxon>Bowmanella</taxon>
    </lineage>
</organism>
<keyword evidence="1" id="KW-0472">Membrane</keyword>
<keyword evidence="1" id="KW-0812">Transmembrane</keyword>
<accession>A0ABS3D0R5</accession>
<feature type="transmembrane region" description="Helical" evidence="1">
    <location>
        <begin position="36"/>
        <end position="55"/>
    </location>
</feature>
<evidence type="ECO:0000256" key="1">
    <source>
        <dbReference type="SAM" id="Phobius"/>
    </source>
</evidence>
<keyword evidence="1" id="KW-1133">Transmembrane helix</keyword>
<sequence length="98" mass="11211">MATILISVDALLCLLIVLAALDYLRAVFFMDQPLVCSAFYLVVVGAFGMLVSLYAGKQPSFWEVLLHLGVSLYALAHYPQIFVYEWRWDGKERRQPRL</sequence>